<evidence type="ECO:0000313" key="3">
    <source>
        <dbReference type="EMBL" id="PNW14440.1"/>
    </source>
</evidence>
<dbReference type="Proteomes" id="UP000236262">
    <property type="component" value="Unassembled WGS sequence"/>
</dbReference>
<gene>
    <name evidence="3" type="ORF">C1637_05630</name>
    <name evidence="2" type="ORF">EG342_21600</name>
</gene>
<proteinExistence type="predicted"/>
<dbReference type="KEGG" id="clac:EG342_21600"/>
<dbReference type="EMBL" id="CP033924">
    <property type="protein sequence ID" value="AZA84321.1"/>
    <property type="molecule type" value="Genomic_DNA"/>
</dbReference>
<evidence type="ECO:0000256" key="1">
    <source>
        <dbReference type="SAM" id="Phobius"/>
    </source>
</evidence>
<protein>
    <submittedName>
        <fullName evidence="3">Uncharacterized protein</fullName>
    </submittedName>
</protein>
<dbReference type="AlphaFoldDB" id="A0A3G6RNC9"/>
<evidence type="ECO:0000313" key="4">
    <source>
        <dbReference type="Proteomes" id="UP000236262"/>
    </source>
</evidence>
<reference evidence="2 5" key="2">
    <citation type="submission" date="2018-11" db="EMBL/GenBank/DDBJ databases">
        <title>Proposal to divide the Flavobacteriaceae and reorganize its genera based on Amino Acid Identity values calculated from whole genome sequences.</title>
        <authorList>
            <person name="Nicholson A.C."/>
            <person name="Gulvik C.A."/>
            <person name="Whitney A.M."/>
            <person name="Humrighouse B.W."/>
            <person name="Bell M."/>
            <person name="Holmes B."/>
            <person name="Steigerwalt A.G."/>
            <person name="Villarma A."/>
            <person name="Sheth M."/>
            <person name="Batra D."/>
            <person name="Pryor J."/>
            <person name="Bernardet J.-F."/>
            <person name="Hugo C."/>
            <person name="Kampfer P."/>
            <person name="Newman J."/>
            <person name="McQuiston J.R."/>
        </authorList>
    </citation>
    <scope>NUCLEOTIDE SEQUENCE [LARGE SCALE GENOMIC DNA]</scope>
    <source>
        <strain evidence="2 5">KC_1864</strain>
    </source>
</reference>
<keyword evidence="1" id="KW-0472">Membrane</keyword>
<evidence type="ECO:0000313" key="5">
    <source>
        <dbReference type="Proteomes" id="UP000279972"/>
    </source>
</evidence>
<dbReference type="EMBL" id="PPEH01000002">
    <property type="protein sequence ID" value="PNW14440.1"/>
    <property type="molecule type" value="Genomic_DNA"/>
</dbReference>
<name>A0A3G6RNC9_CHRLC</name>
<sequence length="97" mass="11844">MFQDKSIDKKKNQFTSMYFYACVKHETSGYKSLINNCLWVKKRNNYQMVVCCNLLFFLHFQVGLWYFHFTESEKLDVHQNLFHFDSAYDMAKDIFHF</sequence>
<accession>A0A3G6RNC9</accession>
<keyword evidence="1" id="KW-1133">Transmembrane helix</keyword>
<reference evidence="3 4" key="1">
    <citation type="submission" date="2018-01" db="EMBL/GenBank/DDBJ databases">
        <title>Draft genome sequences of Chryseobacterium lactis NCTC11390, Chryseobacterium oncorhynchi 701B-08, and Chryseobacterium viscerum 687B-08.</title>
        <authorList>
            <person name="Jeong J.-J."/>
            <person name="Lee Y.J."/>
            <person name="Park B."/>
            <person name="Choi I.-G."/>
            <person name="Kim K.D."/>
        </authorList>
    </citation>
    <scope>NUCLEOTIDE SEQUENCE [LARGE SCALE GENOMIC DNA]</scope>
    <source>
        <strain evidence="3 4">NCTC11390</strain>
    </source>
</reference>
<evidence type="ECO:0000313" key="2">
    <source>
        <dbReference type="EMBL" id="AZA84321.1"/>
    </source>
</evidence>
<keyword evidence="1" id="KW-0812">Transmembrane</keyword>
<keyword evidence="5" id="KW-1185">Reference proteome</keyword>
<organism evidence="3 4">
    <name type="scientific">Chryseobacterium lactis</name>
    <dbReference type="NCBI Taxonomy" id="1241981"/>
    <lineage>
        <taxon>Bacteria</taxon>
        <taxon>Pseudomonadati</taxon>
        <taxon>Bacteroidota</taxon>
        <taxon>Flavobacteriia</taxon>
        <taxon>Flavobacteriales</taxon>
        <taxon>Weeksellaceae</taxon>
        <taxon>Chryseobacterium group</taxon>
        <taxon>Chryseobacterium</taxon>
    </lineage>
</organism>
<feature type="transmembrane region" description="Helical" evidence="1">
    <location>
        <begin position="48"/>
        <end position="67"/>
    </location>
</feature>
<dbReference type="Proteomes" id="UP000279972">
    <property type="component" value="Chromosome"/>
</dbReference>